<organism evidence="2 3">
    <name type="scientific">Puccinia graminis f. sp. tritici</name>
    <dbReference type="NCBI Taxonomy" id="56615"/>
    <lineage>
        <taxon>Eukaryota</taxon>
        <taxon>Fungi</taxon>
        <taxon>Dikarya</taxon>
        <taxon>Basidiomycota</taxon>
        <taxon>Pucciniomycotina</taxon>
        <taxon>Pucciniomycetes</taxon>
        <taxon>Pucciniales</taxon>
        <taxon>Pucciniaceae</taxon>
        <taxon>Puccinia</taxon>
    </lineage>
</organism>
<protein>
    <submittedName>
        <fullName evidence="2">Uncharacterized protein</fullName>
    </submittedName>
</protein>
<evidence type="ECO:0000313" key="3">
    <source>
        <dbReference type="Proteomes" id="UP000325313"/>
    </source>
</evidence>
<gene>
    <name evidence="2" type="ORF">PGTUg99_001789</name>
</gene>
<name>A0A5B0R8J3_PUCGR</name>
<evidence type="ECO:0000313" key="2">
    <source>
        <dbReference type="EMBL" id="KAA1121618.1"/>
    </source>
</evidence>
<reference evidence="2 3" key="1">
    <citation type="submission" date="2019-05" db="EMBL/GenBank/DDBJ databases">
        <title>Emergence of the Ug99 lineage of the wheat stem rust pathogen through somatic hybridization.</title>
        <authorList>
            <person name="Li F."/>
            <person name="Upadhyaya N.M."/>
            <person name="Sperschneider J."/>
            <person name="Matny O."/>
            <person name="Nguyen-Phuc H."/>
            <person name="Mago R."/>
            <person name="Raley C."/>
            <person name="Miller M.E."/>
            <person name="Silverstein K.A.T."/>
            <person name="Henningsen E."/>
            <person name="Hirsch C.D."/>
            <person name="Visser B."/>
            <person name="Pretorius Z.A."/>
            <person name="Steffenson B.J."/>
            <person name="Schwessinger B."/>
            <person name="Dodds P.N."/>
            <person name="Figueroa M."/>
        </authorList>
    </citation>
    <scope>NUCLEOTIDE SEQUENCE [LARGE SCALE GENOMIC DNA]</scope>
    <source>
        <strain evidence="2 3">Ug99</strain>
    </source>
</reference>
<accession>A0A5B0R8J3</accession>
<sequence>MIKNNKQVSFCKILSDFLSKITPDPMICVFATTIVLLVLKVHEVIRQLKQLKDEVTEQTRQLKEQMDHQWALNQLEKMLAQDQQDHWLGLLKQMLLKQLKDEVTEQMKQLKKQMDHLWALD</sequence>
<dbReference type="Proteomes" id="UP000325313">
    <property type="component" value="Unassembled WGS sequence"/>
</dbReference>
<dbReference type="EMBL" id="VDEP01000237">
    <property type="protein sequence ID" value="KAA1121618.1"/>
    <property type="molecule type" value="Genomic_DNA"/>
</dbReference>
<dbReference type="AlphaFoldDB" id="A0A5B0R8J3"/>
<keyword evidence="1" id="KW-0175">Coiled coil</keyword>
<proteinExistence type="predicted"/>
<comment type="caution">
    <text evidence="2">The sequence shown here is derived from an EMBL/GenBank/DDBJ whole genome shotgun (WGS) entry which is preliminary data.</text>
</comment>
<feature type="coiled-coil region" evidence="1">
    <location>
        <begin position="41"/>
        <end position="68"/>
    </location>
</feature>
<evidence type="ECO:0000256" key="1">
    <source>
        <dbReference type="SAM" id="Coils"/>
    </source>
</evidence>